<feature type="compositionally biased region" description="Basic and acidic residues" evidence="2">
    <location>
        <begin position="744"/>
        <end position="788"/>
    </location>
</feature>
<feature type="compositionally biased region" description="Polar residues" evidence="2">
    <location>
        <begin position="728"/>
        <end position="740"/>
    </location>
</feature>
<evidence type="ECO:0000313" key="4">
    <source>
        <dbReference type="EMBL" id="KAL0270906.1"/>
    </source>
</evidence>
<feature type="region of interest" description="Disordered" evidence="2">
    <location>
        <begin position="128"/>
        <end position="303"/>
    </location>
</feature>
<keyword evidence="1" id="KW-0175">Coiled coil</keyword>
<protein>
    <submittedName>
        <fullName evidence="4">Uncharacterized protein</fullName>
    </submittedName>
</protein>
<feature type="coiled-coil region" evidence="1">
    <location>
        <begin position="1040"/>
        <end position="1096"/>
    </location>
</feature>
<evidence type="ECO:0000256" key="2">
    <source>
        <dbReference type="SAM" id="MobiDB-lite"/>
    </source>
</evidence>
<gene>
    <name evidence="4" type="ORF">PYX00_008177</name>
</gene>
<feature type="region of interest" description="Disordered" evidence="2">
    <location>
        <begin position="499"/>
        <end position="528"/>
    </location>
</feature>
<evidence type="ECO:0000256" key="3">
    <source>
        <dbReference type="SAM" id="Phobius"/>
    </source>
</evidence>
<sequence length="1498" mass="169434">MEKRSDDSGLFLKNYLGTVSAVPRPRATVHMESRSPYAQSASIDIQNCIKHLTEDDQCNYKNSYEGKIRENGIKPSYREELLNEYNKQRVVNNNPVEAVNRIDYDDDEKDRKKEKKWTLGGFFRRKCRKDADDSSEESGDGRKGFLSRRKSKRDRRKPRAKTNGFDVIIPQQKEQPLNGLGKTVDDLWGNGDVKNAGNGPVRYIYRHQPNGVPEKPKDTLQVPKQTRRDSNLSRNSSGGSGSLEGRKGRKEVLARAEAKRDRMRDESSSDENESYHSSSSLNRLTADGRRVRPRHGKRLSRDEESLLQNGDFRVVKSDFEGHRLPHNRWVPRGYPDSSDHENVKFSLINHSATPSPARSPRARQKQLTPSMSPPNSYPVNTFPPGVHYPQGRSVPNYNGYPSPKYIHTKDPQVNVSQPVINVNYRKNRNSEYIQPSRRSTSEHSTNRRTLMDYEQFLSSCGSNREKSLSYDHDIHRASYFENDPSDVVTVQYPLAKTNGVQFGDGRSQPLRDPRRIPGVYYDLPQRTPKPYDNDVESLSMGSATNSLPVQHPNYQLVQRSASGNSFCNVYENSKDAAYNQIRSNSYQHIPSYVSQQSSSRANPDRLKACVQNGVKYPHYRTMTESVTATPAIVHSDAKDKVQKSESLPKPQLNSSVPNLRYYADQNPRSRNPIHITCNATPSPTLEQPCEPQAAKSQQNSVKDAITNASDFWKLKDQESMMNMHMRKSATNSSSKPPITQGSARAERSRSGSPKPKEATKKMDAKLVKEDAKVSKPAEQKMKAEPQVKHKADTNLDDALNELESIYNSLRLGDEDLAAGAERRDLPTYKSSPQKISKNDPIIKGRTYDVYPTHEHQRAVPQRRSGVPDKVNDDMAYRRMNAKERSENKKYPPLSYLRASPALSPVMGDNPNNFKETPHEPDVTYDDVVFRNIRHANSTLKIQDPQPPFGIPLGPITPAANSDYLHATPKDRFRPTFTSSKVPDVVKDDLAFRNLRKDNMTANLPVVENTDTNKNYLLQKKRAVRSLSANLYNLIQRESACHQIEKNNNILEKDCEKTQSLTDLSEKEEKQALEKRLKQLKDEKNAKRAEFFELAKEQRKKRNSKSKLSWTELAHLNGDFENVPQVDTSTETLTEENGGVQQRLRVNFTAETPEQKTYRSPVVELSKYPAAAPSSTLYSNPFREATPGSPLDEAQLEDLLSALEKEAKSASEDLGRQLVELELSEDKRRSASLSSEKVEEKYSSLERKRDRRSRNNSVGEKEQQPEEEKPVDMLEKLCNTIQSEIEEPKKTEVEEDVGKLTNEIIQITEELIRRETKERKRSNGFEAVSDLSEILHEMEEQQQQQPKPKDTFQEVYEYNIGLPEGEASAAEEAPKEEDNEIEREFEKLHAAVDADDAVVSELLADVTGGSSADREECRSLRPFPKEVSSRSFGMSCGDGSSPGSSNGEGEAIKLSLDNNNVWLACSYALALALQFQELDCLTALGIILAIISIVAILIL</sequence>
<feature type="compositionally biased region" description="Basic residues" evidence="2">
    <location>
        <begin position="145"/>
        <end position="160"/>
    </location>
</feature>
<feature type="region of interest" description="Disordered" evidence="2">
    <location>
        <begin position="635"/>
        <end position="657"/>
    </location>
</feature>
<reference evidence="4" key="1">
    <citation type="journal article" date="2024" name="Gigascience">
        <title>Chromosome-level genome of the poultry shaft louse Menopon gallinae provides insight into the host-switching and adaptive evolution of parasitic lice.</title>
        <authorList>
            <person name="Xu Y."/>
            <person name="Ma L."/>
            <person name="Liu S."/>
            <person name="Liang Y."/>
            <person name="Liu Q."/>
            <person name="He Z."/>
            <person name="Tian L."/>
            <person name="Duan Y."/>
            <person name="Cai W."/>
            <person name="Li H."/>
            <person name="Song F."/>
        </authorList>
    </citation>
    <scope>NUCLEOTIDE SEQUENCE</scope>
    <source>
        <strain evidence="4">Cailab_2023a</strain>
    </source>
</reference>
<evidence type="ECO:0000256" key="1">
    <source>
        <dbReference type="SAM" id="Coils"/>
    </source>
</evidence>
<feature type="region of interest" description="Disordered" evidence="2">
    <location>
        <begin position="1425"/>
        <end position="1446"/>
    </location>
</feature>
<feature type="region of interest" description="Disordered" evidence="2">
    <location>
        <begin position="725"/>
        <end position="788"/>
    </location>
</feature>
<dbReference type="EMBL" id="JARGDH010000004">
    <property type="protein sequence ID" value="KAL0270906.1"/>
    <property type="molecule type" value="Genomic_DNA"/>
</dbReference>
<proteinExistence type="predicted"/>
<comment type="caution">
    <text evidence="4">The sequence shown here is derived from an EMBL/GenBank/DDBJ whole genome shotgun (WGS) entry which is preliminary data.</text>
</comment>
<feature type="transmembrane region" description="Helical" evidence="3">
    <location>
        <begin position="1480"/>
        <end position="1497"/>
    </location>
</feature>
<feature type="compositionally biased region" description="Low complexity" evidence="2">
    <location>
        <begin position="1432"/>
        <end position="1446"/>
    </location>
</feature>
<feature type="compositionally biased region" description="Basic and acidic residues" evidence="2">
    <location>
        <begin position="244"/>
        <end position="267"/>
    </location>
</feature>
<feature type="region of interest" description="Disordered" evidence="2">
    <location>
        <begin position="350"/>
        <end position="376"/>
    </location>
</feature>
<keyword evidence="3" id="KW-1133">Transmembrane helix</keyword>
<feature type="region of interest" description="Disordered" evidence="2">
    <location>
        <begin position="679"/>
        <end position="702"/>
    </location>
</feature>
<feature type="region of interest" description="Disordered" evidence="2">
    <location>
        <begin position="1224"/>
        <end position="1271"/>
    </location>
</feature>
<keyword evidence="3" id="KW-0472">Membrane</keyword>
<name>A0AAW2HML6_9NEOP</name>
<feature type="compositionally biased region" description="Basic and acidic residues" evidence="2">
    <location>
        <begin position="1235"/>
        <end position="1247"/>
    </location>
</feature>
<organism evidence="4">
    <name type="scientific">Menopon gallinae</name>
    <name type="common">poultry shaft louse</name>
    <dbReference type="NCBI Taxonomy" id="328185"/>
    <lineage>
        <taxon>Eukaryota</taxon>
        <taxon>Metazoa</taxon>
        <taxon>Ecdysozoa</taxon>
        <taxon>Arthropoda</taxon>
        <taxon>Hexapoda</taxon>
        <taxon>Insecta</taxon>
        <taxon>Pterygota</taxon>
        <taxon>Neoptera</taxon>
        <taxon>Paraneoptera</taxon>
        <taxon>Psocodea</taxon>
        <taxon>Troctomorpha</taxon>
        <taxon>Phthiraptera</taxon>
        <taxon>Amblycera</taxon>
        <taxon>Menoponidae</taxon>
        <taxon>Menopon</taxon>
    </lineage>
</organism>
<keyword evidence="3" id="KW-0812">Transmembrane</keyword>
<accession>A0AAW2HML6</accession>
<feature type="compositionally biased region" description="Basic and acidic residues" evidence="2">
    <location>
        <begin position="1258"/>
        <end position="1271"/>
    </location>
</feature>